<evidence type="ECO:0000313" key="3">
    <source>
        <dbReference type="Proteomes" id="UP001409585"/>
    </source>
</evidence>
<dbReference type="Pfam" id="PF12697">
    <property type="entry name" value="Abhydrolase_6"/>
    <property type="match status" value="1"/>
</dbReference>
<dbReference type="Proteomes" id="UP001409585">
    <property type="component" value="Unassembled WGS sequence"/>
</dbReference>
<dbReference type="EMBL" id="BAABLX010000012">
    <property type="protein sequence ID" value="GAA4941667.1"/>
    <property type="molecule type" value="Genomic_DNA"/>
</dbReference>
<feature type="domain" description="AB hydrolase-1" evidence="1">
    <location>
        <begin position="10"/>
        <end position="226"/>
    </location>
</feature>
<reference evidence="3" key="1">
    <citation type="journal article" date="2019" name="Int. J. Syst. Evol. Microbiol.">
        <title>The Global Catalogue of Microorganisms (GCM) 10K type strain sequencing project: providing services to taxonomists for standard genome sequencing and annotation.</title>
        <authorList>
            <consortium name="The Broad Institute Genomics Platform"/>
            <consortium name="The Broad Institute Genome Sequencing Center for Infectious Disease"/>
            <person name="Wu L."/>
            <person name="Ma J."/>
        </authorList>
    </citation>
    <scope>NUCLEOTIDE SEQUENCE [LARGE SCALE GENOMIC DNA]</scope>
    <source>
        <strain evidence="3">JCM 19134</strain>
    </source>
</reference>
<dbReference type="RefSeq" id="WP_345421069.1">
    <property type="nucleotide sequence ID" value="NZ_AP031496.1"/>
</dbReference>
<evidence type="ECO:0000259" key="1">
    <source>
        <dbReference type="Pfam" id="PF12697"/>
    </source>
</evidence>
<proteinExistence type="predicted"/>
<dbReference type="PRINTS" id="PR00111">
    <property type="entry name" value="ABHYDROLASE"/>
</dbReference>
<evidence type="ECO:0000313" key="2">
    <source>
        <dbReference type="EMBL" id="GAA4941667.1"/>
    </source>
</evidence>
<name>A0AAV3U2L5_9ALTE</name>
<dbReference type="Gene3D" id="3.40.50.1820">
    <property type="entry name" value="alpha/beta hydrolase"/>
    <property type="match status" value="1"/>
</dbReference>
<protein>
    <submittedName>
        <fullName evidence="2">Alpha/beta hydrolase</fullName>
    </submittedName>
</protein>
<dbReference type="InterPro" id="IPR029058">
    <property type="entry name" value="AB_hydrolase_fold"/>
</dbReference>
<dbReference type="AlphaFoldDB" id="A0AAV3U2L5"/>
<keyword evidence="2" id="KW-0378">Hydrolase</keyword>
<dbReference type="InterPro" id="IPR000073">
    <property type="entry name" value="AB_hydrolase_1"/>
</dbReference>
<dbReference type="PANTHER" id="PTHR43798">
    <property type="entry name" value="MONOACYLGLYCEROL LIPASE"/>
    <property type="match status" value="1"/>
</dbReference>
<gene>
    <name evidence="2" type="ORF">GCM10025791_20180</name>
</gene>
<dbReference type="GO" id="GO:0016787">
    <property type="term" value="F:hydrolase activity"/>
    <property type="evidence" value="ECO:0007669"/>
    <property type="project" value="UniProtKB-KW"/>
</dbReference>
<sequence>MPKNIPHLALLSGLLCDGSVWDGVIDALGDAAKPVAISFAGCTTIRQMAEKVLASMPGTFALAGHSMGGRVALEVYRMAPQQIERLALLNTGVRPRTEKEVPGRQRLLDLADVEGMASVARSWLPPMMSEAARGDSGLMAQLNTMIERHSPAEFHGQIHALLDRPDAEQVLATVTVPTLLLSGDQDQWSPVAQHQAMQQILPHATLVALAGVGHMSTVEAPVQIANALEQWLTG</sequence>
<accession>A0AAV3U2L5</accession>
<dbReference type="InterPro" id="IPR050266">
    <property type="entry name" value="AB_hydrolase_sf"/>
</dbReference>
<dbReference type="PANTHER" id="PTHR43798:SF29">
    <property type="entry name" value="AB HYDROLASE-1 DOMAIN-CONTAINING PROTEIN"/>
    <property type="match status" value="1"/>
</dbReference>
<organism evidence="2 3">
    <name type="scientific">Halioxenophilus aromaticivorans</name>
    <dbReference type="NCBI Taxonomy" id="1306992"/>
    <lineage>
        <taxon>Bacteria</taxon>
        <taxon>Pseudomonadati</taxon>
        <taxon>Pseudomonadota</taxon>
        <taxon>Gammaproteobacteria</taxon>
        <taxon>Alteromonadales</taxon>
        <taxon>Alteromonadaceae</taxon>
        <taxon>Halioxenophilus</taxon>
    </lineage>
</organism>
<comment type="caution">
    <text evidence="2">The sequence shown here is derived from an EMBL/GenBank/DDBJ whole genome shotgun (WGS) entry which is preliminary data.</text>
</comment>
<dbReference type="SUPFAM" id="SSF53474">
    <property type="entry name" value="alpha/beta-Hydrolases"/>
    <property type="match status" value="1"/>
</dbReference>
<keyword evidence="3" id="KW-1185">Reference proteome</keyword>